<proteinExistence type="predicted"/>
<reference evidence="3" key="1">
    <citation type="submission" date="2018-10" db="EMBL/GenBank/DDBJ databases">
        <title>Effector identification in a new, highly contiguous assembly of the strawberry crown rot pathogen Phytophthora cactorum.</title>
        <authorList>
            <person name="Armitage A.D."/>
            <person name="Nellist C.F."/>
            <person name="Bates H."/>
            <person name="Vickerstaff R.J."/>
            <person name="Harrison R.J."/>
        </authorList>
    </citation>
    <scope>NUCLEOTIDE SEQUENCE</scope>
    <source>
        <strain evidence="2">15-7</strain>
        <strain evidence="3">4032</strain>
        <strain evidence="4">4040</strain>
        <strain evidence="5">P415</strain>
        <strain evidence="6">P421</strain>
    </source>
</reference>
<dbReference type="AlphaFoldDB" id="A0A8T1C2H1"/>
<dbReference type="Proteomes" id="UP000736787">
    <property type="component" value="Unassembled WGS sequence"/>
</dbReference>
<dbReference type="EMBL" id="RCMK01000161">
    <property type="protein sequence ID" value="KAG2946293.1"/>
    <property type="molecule type" value="Genomic_DNA"/>
</dbReference>
<name>A0A8T1C2H1_9STRA</name>
<sequence>MEMENPPTSASELTSIPAMSRMRFAKDRYDGRIEQICILSDLKRMKSEAEELRQLHTVSTTESEDTLSAKTKKERFDE</sequence>
<gene>
    <name evidence="2" type="ORF">PC113_g12541</name>
    <name evidence="3" type="ORF">PC115_g12130</name>
    <name evidence="4" type="ORF">PC117_g7732</name>
    <name evidence="5" type="ORF">PC118_g8845</name>
    <name evidence="6" type="ORF">PC129_g20217</name>
</gene>
<dbReference type="Proteomes" id="UP000774804">
    <property type="component" value="Unassembled WGS sequence"/>
</dbReference>
<dbReference type="EMBL" id="RCMI01000397">
    <property type="protein sequence ID" value="KAG2913235.1"/>
    <property type="molecule type" value="Genomic_DNA"/>
</dbReference>
<dbReference type="Proteomes" id="UP000697107">
    <property type="component" value="Unassembled WGS sequence"/>
</dbReference>
<evidence type="ECO:0000313" key="2">
    <source>
        <dbReference type="EMBL" id="KAG2855313.1"/>
    </source>
</evidence>
<dbReference type="VEuPathDB" id="FungiDB:PC110_g23796"/>
<feature type="compositionally biased region" description="Polar residues" evidence="1">
    <location>
        <begin position="56"/>
        <end position="69"/>
    </location>
</feature>
<accession>A0A8T1C2H1</accession>
<evidence type="ECO:0000313" key="3">
    <source>
        <dbReference type="EMBL" id="KAG2913235.1"/>
    </source>
</evidence>
<evidence type="ECO:0000313" key="7">
    <source>
        <dbReference type="Proteomes" id="UP000774804"/>
    </source>
</evidence>
<evidence type="ECO:0000313" key="6">
    <source>
        <dbReference type="EMBL" id="KAG3208765.1"/>
    </source>
</evidence>
<dbReference type="Proteomes" id="UP000760860">
    <property type="component" value="Unassembled WGS sequence"/>
</dbReference>
<dbReference type="EMBL" id="RCML01000232">
    <property type="protein sequence ID" value="KAG2984450.1"/>
    <property type="molecule type" value="Genomic_DNA"/>
</dbReference>
<feature type="region of interest" description="Disordered" evidence="1">
    <location>
        <begin position="53"/>
        <end position="78"/>
    </location>
</feature>
<dbReference type="EMBL" id="RCMG01000382">
    <property type="protein sequence ID" value="KAG2855313.1"/>
    <property type="molecule type" value="Genomic_DNA"/>
</dbReference>
<comment type="caution">
    <text evidence="3">The sequence shown here is derived from an EMBL/GenBank/DDBJ whole genome shotgun (WGS) entry which is preliminary data.</text>
</comment>
<evidence type="ECO:0000313" key="4">
    <source>
        <dbReference type="EMBL" id="KAG2946293.1"/>
    </source>
</evidence>
<evidence type="ECO:0000313" key="5">
    <source>
        <dbReference type="EMBL" id="KAG2984450.1"/>
    </source>
</evidence>
<evidence type="ECO:0000256" key="1">
    <source>
        <dbReference type="SAM" id="MobiDB-lite"/>
    </source>
</evidence>
<dbReference type="Proteomes" id="UP000735874">
    <property type="component" value="Unassembled WGS sequence"/>
</dbReference>
<protein>
    <submittedName>
        <fullName evidence="3">Uncharacterized protein</fullName>
    </submittedName>
</protein>
<organism evidence="3 7">
    <name type="scientific">Phytophthora cactorum</name>
    <dbReference type="NCBI Taxonomy" id="29920"/>
    <lineage>
        <taxon>Eukaryota</taxon>
        <taxon>Sar</taxon>
        <taxon>Stramenopiles</taxon>
        <taxon>Oomycota</taxon>
        <taxon>Peronosporomycetes</taxon>
        <taxon>Peronosporales</taxon>
        <taxon>Peronosporaceae</taxon>
        <taxon>Phytophthora</taxon>
    </lineage>
</organism>
<dbReference type="EMBL" id="RCMV01001404">
    <property type="protein sequence ID" value="KAG3208765.1"/>
    <property type="molecule type" value="Genomic_DNA"/>
</dbReference>